<evidence type="ECO:0000259" key="1">
    <source>
        <dbReference type="PROSITE" id="PS50994"/>
    </source>
</evidence>
<dbReference type="Ensembl" id="ENSCCRT00000204552.1">
    <property type="protein sequence ID" value="ENSCCRP00000135057.1"/>
    <property type="gene ID" value="ENSCCRG00000067191.1"/>
</dbReference>
<dbReference type="PANTHER" id="PTHR37984:SF15">
    <property type="entry name" value="INTEGRASE CATALYTIC DOMAIN-CONTAINING PROTEIN"/>
    <property type="match status" value="1"/>
</dbReference>
<dbReference type="SUPFAM" id="SSF53098">
    <property type="entry name" value="Ribonuclease H-like"/>
    <property type="match status" value="1"/>
</dbReference>
<evidence type="ECO:0000313" key="2">
    <source>
        <dbReference type="Ensembl" id="ENSCCRP00000135057.1"/>
    </source>
</evidence>
<protein>
    <recommendedName>
        <fullName evidence="1">Integrase catalytic domain-containing protein</fullName>
    </recommendedName>
</protein>
<reference evidence="2" key="1">
    <citation type="submission" date="2025-08" db="UniProtKB">
        <authorList>
            <consortium name="Ensembl"/>
        </authorList>
    </citation>
    <scope>IDENTIFICATION</scope>
</reference>
<feature type="domain" description="Integrase catalytic" evidence="1">
    <location>
        <begin position="128"/>
        <end position="245"/>
    </location>
</feature>
<organism evidence="2 3">
    <name type="scientific">Cyprinus carpio carpio</name>
    <dbReference type="NCBI Taxonomy" id="630221"/>
    <lineage>
        <taxon>Eukaryota</taxon>
        <taxon>Metazoa</taxon>
        <taxon>Chordata</taxon>
        <taxon>Craniata</taxon>
        <taxon>Vertebrata</taxon>
        <taxon>Euteleostomi</taxon>
        <taxon>Actinopterygii</taxon>
        <taxon>Neopterygii</taxon>
        <taxon>Teleostei</taxon>
        <taxon>Ostariophysi</taxon>
        <taxon>Cypriniformes</taxon>
        <taxon>Cyprinidae</taxon>
        <taxon>Cyprininae</taxon>
        <taxon>Cyprinus</taxon>
    </lineage>
</organism>
<dbReference type="InterPro" id="IPR012337">
    <property type="entry name" value="RNaseH-like_sf"/>
</dbReference>
<sequence length="539" mass="59226">CALPSVHGSGGRNSTRHHSFTWLCGGVRHLGHRGACQAGSVGGRGAGGGPGGSAVCSGVGSARGSGVGSRLQTGLSPRSEDNVGCHSSAFLVARHGGGVRGFVVACSVCAQNKSSSSVPVGLLQPLPVPSRPWSHIALDFVSGLPESSGNTVVLTIVDRFSKAVHFIPLPKLPSARETARAVVDHVFRIHGLPEDVVSDRGPQFVSHFWRAFCRQIGATASLSSGFHPQTNGQTERANQDLERTLHCLASQNPSSWCQQLTWSSEAAVPSVQAFISRCRRTWRRAREALLRTRECTKRLADRRRAEAPRYICGQRVWLSTKNLPLKVPFKKLAPRFIGPYPIVKCNTYKMKKGEAGFFYPFTFTDIAGIHNQSNSIMANDIHRLLNGHIIDGYTFNPVSSITEDDPKYKRNPILKDRIHCLVAVLPAITVSLMHEEVFAQMRAVREKARDLGIPQAIIMTKVDEACPLVKENLEKIYKSKRIKQKMDDCSSRLGVPMSFIYPVKNYHEEHAINVKMDVLILDALQNIVNFANDYVEAHT</sequence>
<dbReference type="PROSITE" id="PS50994">
    <property type="entry name" value="INTEGRASE"/>
    <property type="match status" value="1"/>
</dbReference>
<dbReference type="Gene3D" id="3.30.420.10">
    <property type="entry name" value="Ribonuclease H-like superfamily/Ribonuclease H"/>
    <property type="match status" value="1"/>
</dbReference>
<dbReference type="InterPro" id="IPR001584">
    <property type="entry name" value="Integrase_cat-core"/>
</dbReference>
<name>A0A9J7ZRK2_CYPCA</name>
<proteinExistence type="predicted"/>
<accession>A0A9J7ZRK2</accession>
<dbReference type="GO" id="GO:0003676">
    <property type="term" value="F:nucleic acid binding"/>
    <property type="evidence" value="ECO:0007669"/>
    <property type="project" value="InterPro"/>
</dbReference>
<dbReference type="AlphaFoldDB" id="A0A9J7ZRK2"/>
<dbReference type="GO" id="GO:0015074">
    <property type="term" value="P:DNA integration"/>
    <property type="evidence" value="ECO:0007669"/>
    <property type="project" value="InterPro"/>
</dbReference>
<dbReference type="GeneTree" id="ENSGT00940000160560"/>
<dbReference type="InterPro" id="IPR036397">
    <property type="entry name" value="RNaseH_sf"/>
</dbReference>
<dbReference type="PANTHER" id="PTHR37984">
    <property type="entry name" value="PROTEIN CBG26694"/>
    <property type="match status" value="1"/>
</dbReference>
<dbReference type="InterPro" id="IPR050951">
    <property type="entry name" value="Retrovirus_Pol_polyprotein"/>
</dbReference>
<evidence type="ECO:0000313" key="3">
    <source>
        <dbReference type="Proteomes" id="UP001108240"/>
    </source>
</evidence>
<dbReference type="Proteomes" id="UP001108240">
    <property type="component" value="Unplaced"/>
</dbReference>
<reference evidence="2" key="2">
    <citation type="submission" date="2025-09" db="UniProtKB">
        <authorList>
            <consortium name="Ensembl"/>
        </authorList>
    </citation>
    <scope>IDENTIFICATION</scope>
</reference>
<dbReference type="Pfam" id="PF00665">
    <property type="entry name" value="rve"/>
    <property type="match status" value="1"/>
</dbReference>
<keyword evidence="3" id="KW-1185">Reference proteome</keyword>